<dbReference type="KEGG" id="dse:6619873"/>
<dbReference type="SMR" id="B4IK26"/>
<dbReference type="InterPro" id="IPR006619">
    <property type="entry name" value="PGRP_domain_met/bac"/>
</dbReference>
<keyword evidence="4" id="KW-0732">Signal</keyword>
<dbReference type="PANTHER" id="PTHR11022">
    <property type="entry name" value="PEPTIDOGLYCAN RECOGNITION PROTEIN"/>
    <property type="match status" value="1"/>
</dbReference>
<sequence>MQTVRFGSPWIMAIGLVLLVALVSAGKSRQRSPANCPTIKLKRQWGGKPSSGLHYQVRPIRYVVIHHTVTGECSGLLKCAEILQNMQAYHQNELDYNDISYNFLIGNDGVVYEGTGWGLRGAHTYGYNAIGTGISLYRQLCG</sequence>
<dbReference type="GO" id="GO:0032494">
    <property type="term" value="P:response to peptidoglycan"/>
    <property type="evidence" value="ECO:0007669"/>
    <property type="project" value="EnsemblMetazoa"/>
</dbReference>
<feature type="domain" description="Peptidoglycan recognition protein family" evidence="5">
    <location>
        <begin position="37"/>
        <end position="141"/>
    </location>
</feature>
<evidence type="ECO:0000313" key="7">
    <source>
        <dbReference type="Proteomes" id="UP000001292"/>
    </source>
</evidence>
<proteinExistence type="inferred from homology"/>
<dbReference type="CDD" id="cd06583">
    <property type="entry name" value="PGRP"/>
    <property type="match status" value="1"/>
</dbReference>
<feature type="chain" id="PRO_5002810570" evidence="4">
    <location>
        <begin position="26"/>
        <end position="142"/>
    </location>
</feature>
<dbReference type="HOGENOM" id="CLU_037559_4_0_1"/>
<keyword evidence="3" id="KW-0391">Immunity</keyword>
<dbReference type="EMBL" id="CH480851">
    <property type="protein sequence ID" value="EDW51398.1"/>
    <property type="molecule type" value="Genomic_DNA"/>
</dbReference>
<dbReference type="GO" id="GO:0038187">
    <property type="term" value="F:pattern recognition receptor activity"/>
    <property type="evidence" value="ECO:0007669"/>
    <property type="project" value="EnsemblMetazoa"/>
</dbReference>
<evidence type="ECO:0000256" key="1">
    <source>
        <dbReference type="ARBA" id="ARBA00007553"/>
    </source>
</evidence>
<dbReference type="Pfam" id="PF01510">
    <property type="entry name" value="Amidase_2"/>
    <property type="match status" value="1"/>
</dbReference>
<dbReference type="GO" id="GO:0050830">
    <property type="term" value="P:defense response to Gram-positive bacterium"/>
    <property type="evidence" value="ECO:0007669"/>
    <property type="project" value="EnsemblMetazoa"/>
</dbReference>
<protein>
    <submittedName>
        <fullName evidence="6">GM13088</fullName>
    </submittedName>
</protein>
<evidence type="ECO:0000256" key="4">
    <source>
        <dbReference type="SAM" id="SignalP"/>
    </source>
</evidence>
<dbReference type="AlphaFoldDB" id="B4IK26"/>
<dbReference type="InterPro" id="IPR036505">
    <property type="entry name" value="Amidase/PGRP_sf"/>
</dbReference>
<dbReference type="SMART" id="SM00701">
    <property type="entry name" value="PGRP"/>
    <property type="match status" value="1"/>
</dbReference>
<keyword evidence="2" id="KW-0399">Innate immunity</keyword>
<dbReference type="PANTHER" id="PTHR11022:SF74">
    <property type="entry name" value="PEPTIDOGLYCAN-RECOGNITION PROTEIN SA"/>
    <property type="match status" value="1"/>
</dbReference>
<dbReference type="GO" id="GO:0160032">
    <property type="term" value="P:Toll receptor ligand protein activation cascade"/>
    <property type="evidence" value="ECO:0007669"/>
    <property type="project" value="EnsemblMetazoa"/>
</dbReference>
<reference evidence="6 7" key="1">
    <citation type="journal article" date="2007" name="Nature">
        <title>Evolution of genes and genomes on the Drosophila phylogeny.</title>
        <authorList>
            <consortium name="Drosophila 12 Genomes Consortium"/>
            <person name="Clark A.G."/>
            <person name="Eisen M.B."/>
            <person name="Smith D.R."/>
            <person name="Bergman C.M."/>
            <person name="Oliver B."/>
            <person name="Markow T.A."/>
            <person name="Kaufman T.C."/>
            <person name="Kellis M."/>
            <person name="Gelbart W."/>
            <person name="Iyer V.N."/>
            <person name="Pollard D.A."/>
            <person name="Sackton T.B."/>
            <person name="Larracuente A.M."/>
            <person name="Singh N.D."/>
            <person name="Abad J.P."/>
            <person name="Abt D.N."/>
            <person name="Adryan B."/>
            <person name="Aguade M."/>
            <person name="Akashi H."/>
            <person name="Anderson W.W."/>
            <person name="Aquadro C.F."/>
            <person name="Ardell D.H."/>
            <person name="Arguello R."/>
            <person name="Artieri C.G."/>
            <person name="Barbash D.A."/>
            <person name="Barker D."/>
            <person name="Barsanti P."/>
            <person name="Batterham P."/>
            <person name="Batzoglou S."/>
            <person name="Begun D."/>
            <person name="Bhutkar A."/>
            <person name="Blanco E."/>
            <person name="Bosak S.A."/>
            <person name="Bradley R.K."/>
            <person name="Brand A.D."/>
            <person name="Brent M.R."/>
            <person name="Brooks A.N."/>
            <person name="Brown R.H."/>
            <person name="Butlin R.K."/>
            <person name="Caggese C."/>
            <person name="Calvi B.R."/>
            <person name="Bernardo de Carvalho A."/>
            <person name="Caspi A."/>
            <person name="Castrezana S."/>
            <person name="Celniker S.E."/>
            <person name="Chang J.L."/>
            <person name="Chapple C."/>
            <person name="Chatterji S."/>
            <person name="Chinwalla A."/>
            <person name="Civetta A."/>
            <person name="Clifton S.W."/>
            <person name="Comeron J.M."/>
            <person name="Costello J.C."/>
            <person name="Coyne J.A."/>
            <person name="Daub J."/>
            <person name="David R.G."/>
            <person name="Delcher A.L."/>
            <person name="Delehaunty K."/>
            <person name="Do C.B."/>
            <person name="Ebling H."/>
            <person name="Edwards K."/>
            <person name="Eickbush T."/>
            <person name="Evans J.D."/>
            <person name="Filipski A."/>
            <person name="Findeiss S."/>
            <person name="Freyhult E."/>
            <person name="Fulton L."/>
            <person name="Fulton R."/>
            <person name="Garcia A.C."/>
            <person name="Gardiner A."/>
            <person name="Garfield D.A."/>
            <person name="Garvin B.E."/>
            <person name="Gibson G."/>
            <person name="Gilbert D."/>
            <person name="Gnerre S."/>
            <person name="Godfrey J."/>
            <person name="Good R."/>
            <person name="Gotea V."/>
            <person name="Gravely B."/>
            <person name="Greenberg A.J."/>
            <person name="Griffiths-Jones S."/>
            <person name="Gross S."/>
            <person name="Guigo R."/>
            <person name="Gustafson E.A."/>
            <person name="Haerty W."/>
            <person name="Hahn M.W."/>
            <person name="Halligan D.L."/>
            <person name="Halpern A.L."/>
            <person name="Halter G.M."/>
            <person name="Han M.V."/>
            <person name="Heger A."/>
            <person name="Hillier L."/>
            <person name="Hinrichs A.S."/>
            <person name="Holmes I."/>
            <person name="Hoskins R.A."/>
            <person name="Hubisz M.J."/>
            <person name="Hultmark D."/>
            <person name="Huntley M.A."/>
            <person name="Jaffe D.B."/>
            <person name="Jagadeeshan S."/>
            <person name="Jeck W.R."/>
            <person name="Johnson J."/>
            <person name="Jones C.D."/>
            <person name="Jordan W.C."/>
            <person name="Karpen G.H."/>
            <person name="Kataoka E."/>
            <person name="Keightley P.D."/>
            <person name="Kheradpour P."/>
            <person name="Kirkness E.F."/>
            <person name="Koerich L.B."/>
            <person name="Kristiansen K."/>
            <person name="Kudrna D."/>
            <person name="Kulathinal R.J."/>
            <person name="Kumar S."/>
            <person name="Kwok R."/>
            <person name="Lander E."/>
            <person name="Langley C.H."/>
            <person name="Lapoint R."/>
            <person name="Lazzaro B.P."/>
            <person name="Lee S.J."/>
            <person name="Levesque L."/>
            <person name="Li R."/>
            <person name="Lin C.F."/>
            <person name="Lin M.F."/>
            <person name="Lindblad-Toh K."/>
            <person name="Llopart A."/>
            <person name="Long M."/>
            <person name="Low L."/>
            <person name="Lozovsky E."/>
            <person name="Lu J."/>
            <person name="Luo M."/>
            <person name="Machado C.A."/>
            <person name="Makalowski W."/>
            <person name="Marzo M."/>
            <person name="Matsuda M."/>
            <person name="Matzkin L."/>
            <person name="McAllister B."/>
            <person name="McBride C.S."/>
            <person name="McKernan B."/>
            <person name="McKernan K."/>
            <person name="Mendez-Lago M."/>
            <person name="Minx P."/>
            <person name="Mollenhauer M.U."/>
            <person name="Montooth K."/>
            <person name="Mount S.M."/>
            <person name="Mu X."/>
            <person name="Myers E."/>
            <person name="Negre B."/>
            <person name="Newfeld S."/>
            <person name="Nielsen R."/>
            <person name="Noor M.A."/>
            <person name="O'Grady P."/>
            <person name="Pachter L."/>
            <person name="Papaceit M."/>
            <person name="Parisi M.J."/>
            <person name="Parisi M."/>
            <person name="Parts L."/>
            <person name="Pedersen J.S."/>
            <person name="Pesole G."/>
            <person name="Phillippy A.M."/>
            <person name="Ponting C.P."/>
            <person name="Pop M."/>
            <person name="Porcelli D."/>
            <person name="Powell J.R."/>
            <person name="Prohaska S."/>
            <person name="Pruitt K."/>
            <person name="Puig M."/>
            <person name="Quesneville H."/>
            <person name="Ram K.R."/>
            <person name="Rand D."/>
            <person name="Rasmussen M.D."/>
            <person name="Reed L.K."/>
            <person name="Reenan R."/>
            <person name="Reily A."/>
            <person name="Remington K.A."/>
            <person name="Rieger T.T."/>
            <person name="Ritchie M.G."/>
            <person name="Robin C."/>
            <person name="Rogers Y.H."/>
            <person name="Rohde C."/>
            <person name="Rozas J."/>
            <person name="Rubenfield M.J."/>
            <person name="Ruiz A."/>
            <person name="Russo S."/>
            <person name="Salzberg S.L."/>
            <person name="Sanchez-Gracia A."/>
            <person name="Saranga D.J."/>
            <person name="Sato H."/>
            <person name="Schaeffer S.W."/>
            <person name="Schatz M.C."/>
            <person name="Schlenke T."/>
            <person name="Schwartz R."/>
            <person name="Segarra C."/>
            <person name="Singh R.S."/>
            <person name="Sirot L."/>
            <person name="Sirota M."/>
            <person name="Sisneros N.B."/>
            <person name="Smith C.D."/>
            <person name="Smith T.F."/>
            <person name="Spieth J."/>
            <person name="Stage D.E."/>
            <person name="Stark A."/>
            <person name="Stephan W."/>
            <person name="Strausberg R.L."/>
            <person name="Strempel S."/>
            <person name="Sturgill D."/>
            <person name="Sutton G."/>
            <person name="Sutton G.G."/>
            <person name="Tao W."/>
            <person name="Teichmann S."/>
            <person name="Tobari Y.N."/>
            <person name="Tomimura Y."/>
            <person name="Tsolas J.M."/>
            <person name="Valente V.L."/>
            <person name="Venter E."/>
            <person name="Venter J.C."/>
            <person name="Vicario S."/>
            <person name="Vieira F.G."/>
            <person name="Vilella A.J."/>
            <person name="Villasante A."/>
            <person name="Walenz B."/>
            <person name="Wang J."/>
            <person name="Wasserman M."/>
            <person name="Watts T."/>
            <person name="Wilson D."/>
            <person name="Wilson R.K."/>
            <person name="Wing R.A."/>
            <person name="Wolfner M.F."/>
            <person name="Wong A."/>
            <person name="Wong G.K."/>
            <person name="Wu C.I."/>
            <person name="Wu G."/>
            <person name="Yamamoto D."/>
            <person name="Yang H.P."/>
            <person name="Yang S.P."/>
            <person name="Yorke J.A."/>
            <person name="Yoshida K."/>
            <person name="Zdobnov E."/>
            <person name="Zhang P."/>
            <person name="Zhang Y."/>
            <person name="Zimin A.V."/>
            <person name="Baldwin J."/>
            <person name="Abdouelleil A."/>
            <person name="Abdulkadir J."/>
            <person name="Abebe A."/>
            <person name="Abera B."/>
            <person name="Abreu J."/>
            <person name="Acer S.C."/>
            <person name="Aftuck L."/>
            <person name="Alexander A."/>
            <person name="An P."/>
            <person name="Anderson E."/>
            <person name="Anderson S."/>
            <person name="Arachi H."/>
            <person name="Azer M."/>
            <person name="Bachantsang P."/>
            <person name="Barry A."/>
            <person name="Bayul T."/>
            <person name="Berlin A."/>
            <person name="Bessette D."/>
            <person name="Bloom T."/>
            <person name="Blye J."/>
            <person name="Boguslavskiy L."/>
            <person name="Bonnet C."/>
            <person name="Boukhgalter B."/>
            <person name="Bourzgui I."/>
            <person name="Brown A."/>
            <person name="Cahill P."/>
            <person name="Channer S."/>
            <person name="Cheshatsang Y."/>
            <person name="Chuda L."/>
            <person name="Citroen M."/>
            <person name="Collymore A."/>
            <person name="Cooke P."/>
            <person name="Costello M."/>
            <person name="D'Aco K."/>
            <person name="Daza R."/>
            <person name="De Haan G."/>
            <person name="DeGray S."/>
            <person name="DeMaso C."/>
            <person name="Dhargay N."/>
            <person name="Dooley K."/>
            <person name="Dooley E."/>
            <person name="Doricent M."/>
            <person name="Dorje P."/>
            <person name="Dorjee K."/>
            <person name="Dupes A."/>
            <person name="Elong R."/>
            <person name="Falk J."/>
            <person name="Farina A."/>
            <person name="Faro S."/>
            <person name="Ferguson D."/>
            <person name="Fisher S."/>
            <person name="Foley C.D."/>
            <person name="Franke A."/>
            <person name="Friedrich D."/>
            <person name="Gadbois L."/>
            <person name="Gearin G."/>
            <person name="Gearin C.R."/>
            <person name="Giannoukos G."/>
            <person name="Goode T."/>
            <person name="Graham J."/>
            <person name="Grandbois E."/>
            <person name="Grewal S."/>
            <person name="Gyaltsen K."/>
            <person name="Hafez N."/>
            <person name="Hagos B."/>
            <person name="Hall J."/>
            <person name="Henson C."/>
            <person name="Hollinger A."/>
            <person name="Honan T."/>
            <person name="Huard M.D."/>
            <person name="Hughes L."/>
            <person name="Hurhula B."/>
            <person name="Husby M.E."/>
            <person name="Kamat A."/>
            <person name="Kanga B."/>
            <person name="Kashin S."/>
            <person name="Khazanovich D."/>
            <person name="Kisner P."/>
            <person name="Lance K."/>
            <person name="Lara M."/>
            <person name="Lee W."/>
            <person name="Lennon N."/>
            <person name="Letendre F."/>
            <person name="LeVine R."/>
            <person name="Lipovsky A."/>
            <person name="Liu X."/>
            <person name="Liu J."/>
            <person name="Liu S."/>
            <person name="Lokyitsang T."/>
            <person name="Lokyitsang Y."/>
            <person name="Lubonja R."/>
            <person name="Lui A."/>
            <person name="MacDonald P."/>
            <person name="Magnisalis V."/>
            <person name="Maru K."/>
            <person name="Matthews C."/>
            <person name="McCusker W."/>
            <person name="McDonough S."/>
            <person name="Mehta T."/>
            <person name="Meldrim J."/>
            <person name="Meneus L."/>
            <person name="Mihai O."/>
            <person name="Mihalev A."/>
            <person name="Mihova T."/>
            <person name="Mittelman R."/>
            <person name="Mlenga V."/>
            <person name="Montmayeur A."/>
            <person name="Mulrain L."/>
            <person name="Navidi A."/>
            <person name="Naylor J."/>
            <person name="Negash T."/>
            <person name="Nguyen T."/>
            <person name="Nguyen N."/>
            <person name="Nicol R."/>
            <person name="Norbu C."/>
            <person name="Norbu N."/>
            <person name="Novod N."/>
            <person name="O'Neill B."/>
            <person name="Osman S."/>
            <person name="Markiewicz E."/>
            <person name="Oyono O.L."/>
            <person name="Patti C."/>
            <person name="Phunkhang P."/>
            <person name="Pierre F."/>
            <person name="Priest M."/>
            <person name="Raghuraman S."/>
            <person name="Rege F."/>
            <person name="Reyes R."/>
            <person name="Rise C."/>
            <person name="Rogov P."/>
            <person name="Ross K."/>
            <person name="Ryan E."/>
            <person name="Settipalli S."/>
            <person name="Shea T."/>
            <person name="Sherpa N."/>
            <person name="Shi L."/>
            <person name="Shih D."/>
            <person name="Sparrow T."/>
            <person name="Spaulding J."/>
            <person name="Stalker J."/>
            <person name="Stange-Thomann N."/>
            <person name="Stavropoulos S."/>
            <person name="Stone C."/>
            <person name="Strader C."/>
            <person name="Tesfaye S."/>
            <person name="Thomson T."/>
            <person name="Thoulutsang Y."/>
            <person name="Thoulutsang D."/>
            <person name="Topham K."/>
            <person name="Topping I."/>
            <person name="Tsamla T."/>
            <person name="Vassiliev H."/>
            <person name="Vo A."/>
            <person name="Wangchuk T."/>
            <person name="Wangdi T."/>
            <person name="Weiand M."/>
            <person name="Wilkinson J."/>
            <person name="Wilson A."/>
            <person name="Yadav S."/>
            <person name="Young G."/>
            <person name="Yu Q."/>
            <person name="Zembek L."/>
            <person name="Zhong D."/>
            <person name="Zimmer A."/>
            <person name="Zwirko Z."/>
            <person name="Jaffe D.B."/>
            <person name="Alvarez P."/>
            <person name="Brockman W."/>
            <person name="Butler J."/>
            <person name="Chin C."/>
            <person name="Gnerre S."/>
            <person name="Grabherr M."/>
            <person name="Kleber M."/>
            <person name="Mauceli E."/>
            <person name="MacCallum I."/>
        </authorList>
    </citation>
    <scope>NUCLEOTIDE SEQUENCE [LARGE SCALE GENOMIC DNA]</scope>
    <source>
        <strain evidence="7">Rob3c / Tucson 14021-0248.25</strain>
    </source>
</reference>
<dbReference type="GO" id="GO:0009253">
    <property type="term" value="P:peptidoglycan catabolic process"/>
    <property type="evidence" value="ECO:0007669"/>
    <property type="project" value="InterPro"/>
</dbReference>
<dbReference type="GO" id="GO:0005576">
    <property type="term" value="C:extracellular region"/>
    <property type="evidence" value="ECO:0007669"/>
    <property type="project" value="EnsemblMetazoa"/>
</dbReference>
<accession>B4IK26</accession>
<dbReference type="STRING" id="7238.B4IK26"/>
<keyword evidence="7" id="KW-1185">Reference proteome</keyword>
<comment type="similarity">
    <text evidence="1">Belongs to the N-acetylmuramoyl-L-alanine amidase 2 family.</text>
</comment>
<dbReference type="GO" id="GO:0032500">
    <property type="term" value="F:muramyl dipeptide binding"/>
    <property type="evidence" value="ECO:0007669"/>
    <property type="project" value="EnsemblMetazoa"/>
</dbReference>
<dbReference type="Gene3D" id="3.40.80.10">
    <property type="entry name" value="Peptidoglycan recognition protein-like"/>
    <property type="match status" value="1"/>
</dbReference>
<gene>
    <name evidence="6" type="primary">Dsec\GM13088</name>
    <name evidence="6" type="ORF">Dsec_GM13088</name>
</gene>
<dbReference type="GO" id="GO:0006965">
    <property type="term" value="P:positive regulation of biosynthetic process of antibacterial peptides active against Gram-positive bacteria"/>
    <property type="evidence" value="ECO:0007669"/>
    <property type="project" value="EnsemblMetazoa"/>
</dbReference>
<dbReference type="GO" id="GO:0106415">
    <property type="term" value="F:muramoyltetrapeptide carboxypeptidase activity"/>
    <property type="evidence" value="ECO:0007669"/>
    <property type="project" value="EnsemblMetazoa"/>
</dbReference>
<evidence type="ECO:0000259" key="5">
    <source>
        <dbReference type="SMART" id="SM00701"/>
    </source>
</evidence>
<evidence type="ECO:0000313" key="6">
    <source>
        <dbReference type="EMBL" id="EDW51398.1"/>
    </source>
</evidence>
<dbReference type="GO" id="GO:0042834">
    <property type="term" value="F:peptidoglycan binding"/>
    <property type="evidence" value="ECO:0007669"/>
    <property type="project" value="EnsemblMetazoa"/>
</dbReference>
<organism evidence="7">
    <name type="scientific">Drosophila sechellia</name>
    <name type="common">Fruit fly</name>
    <dbReference type="NCBI Taxonomy" id="7238"/>
    <lineage>
        <taxon>Eukaryota</taxon>
        <taxon>Metazoa</taxon>
        <taxon>Ecdysozoa</taxon>
        <taxon>Arthropoda</taxon>
        <taxon>Hexapoda</taxon>
        <taxon>Insecta</taxon>
        <taxon>Pterygota</taxon>
        <taxon>Neoptera</taxon>
        <taxon>Endopterygota</taxon>
        <taxon>Diptera</taxon>
        <taxon>Brachycera</taxon>
        <taxon>Muscomorpha</taxon>
        <taxon>Ephydroidea</taxon>
        <taxon>Drosophilidae</taxon>
        <taxon>Drosophila</taxon>
        <taxon>Sophophora</taxon>
    </lineage>
</organism>
<dbReference type="InterPro" id="IPR002502">
    <property type="entry name" value="Amidase_domain"/>
</dbReference>
<dbReference type="GO" id="GO:0008270">
    <property type="term" value="F:zinc ion binding"/>
    <property type="evidence" value="ECO:0007669"/>
    <property type="project" value="InterPro"/>
</dbReference>
<evidence type="ECO:0000256" key="3">
    <source>
        <dbReference type="ARBA" id="ARBA00022859"/>
    </source>
</evidence>
<feature type="signal peptide" evidence="4">
    <location>
        <begin position="1"/>
        <end position="25"/>
    </location>
</feature>
<dbReference type="PhylomeDB" id="B4IK26"/>
<evidence type="ECO:0000256" key="2">
    <source>
        <dbReference type="ARBA" id="ARBA00022588"/>
    </source>
</evidence>
<dbReference type="GO" id="GO:0045087">
    <property type="term" value="P:innate immune response"/>
    <property type="evidence" value="ECO:0007669"/>
    <property type="project" value="UniProtKB-KW"/>
</dbReference>
<dbReference type="GO" id="GO:0008745">
    <property type="term" value="F:N-acetylmuramoyl-L-alanine amidase activity"/>
    <property type="evidence" value="ECO:0007669"/>
    <property type="project" value="InterPro"/>
</dbReference>
<dbReference type="Proteomes" id="UP000001292">
    <property type="component" value="Unassembled WGS sequence"/>
</dbReference>
<dbReference type="InterPro" id="IPR015510">
    <property type="entry name" value="PGRP"/>
</dbReference>
<dbReference type="SUPFAM" id="SSF55846">
    <property type="entry name" value="N-acetylmuramoyl-L-alanine amidase-like"/>
    <property type="match status" value="1"/>
</dbReference>
<name>B4IK26_DROSE</name>
<dbReference type="OMA" id="GACNTTE"/>